<evidence type="ECO:0000313" key="6">
    <source>
        <dbReference type="Proteomes" id="UP000314986"/>
    </source>
</evidence>
<feature type="compositionally biased region" description="Basic and acidic residues" evidence="4">
    <location>
        <begin position="1739"/>
        <end position="1758"/>
    </location>
</feature>
<feature type="region of interest" description="Disordered" evidence="4">
    <location>
        <begin position="21"/>
        <end position="58"/>
    </location>
</feature>
<dbReference type="OMA" id="XYIENLE"/>
<reference evidence="5" key="4">
    <citation type="submission" date="2025-08" db="UniProtKB">
        <authorList>
            <consortium name="Ensembl"/>
        </authorList>
    </citation>
    <scope>IDENTIFICATION</scope>
</reference>
<dbReference type="Gene3D" id="3.80.10.10">
    <property type="entry name" value="Ribonuclease Inhibitor"/>
    <property type="match status" value="1"/>
</dbReference>
<keyword evidence="3" id="KW-0175">Coiled coil</keyword>
<evidence type="ECO:0000256" key="1">
    <source>
        <dbReference type="ARBA" id="ARBA00022614"/>
    </source>
</evidence>
<feature type="compositionally biased region" description="Polar residues" evidence="4">
    <location>
        <begin position="24"/>
        <end position="46"/>
    </location>
</feature>
<dbReference type="InterPro" id="IPR032675">
    <property type="entry name" value="LRR_dom_sf"/>
</dbReference>
<reference evidence="6" key="3">
    <citation type="journal article" date="2014" name="Nature">
        <title>Elephant shark genome provides unique insights into gnathostome evolution.</title>
        <authorList>
            <consortium name="International Elephant Shark Genome Sequencing Consortium"/>
            <person name="Venkatesh B."/>
            <person name="Lee A.P."/>
            <person name="Ravi V."/>
            <person name="Maurya A.K."/>
            <person name="Lian M.M."/>
            <person name="Swann J.B."/>
            <person name="Ohta Y."/>
            <person name="Flajnik M.F."/>
            <person name="Sutoh Y."/>
            <person name="Kasahara M."/>
            <person name="Hoon S."/>
            <person name="Gangu V."/>
            <person name="Roy S.W."/>
            <person name="Irimia M."/>
            <person name="Korzh V."/>
            <person name="Kondrychyn I."/>
            <person name="Lim Z.W."/>
            <person name="Tay B.H."/>
            <person name="Tohari S."/>
            <person name="Kong K.W."/>
            <person name="Ho S."/>
            <person name="Lorente-Galdos B."/>
            <person name="Quilez J."/>
            <person name="Marques-Bonet T."/>
            <person name="Raney B.J."/>
            <person name="Ingham P.W."/>
            <person name="Tay A."/>
            <person name="Hillier L.W."/>
            <person name="Minx P."/>
            <person name="Boehm T."/>
            <person name="Wilson R.K."/>
            <person name="Brenner S."/>
            <person name="Warren W.C."/>
        </authorList>
    </citation>
    <scope>NUCLEOTIDE SEQUENCE [LARGE SCALE GENOMIC DNA]</scope>
</reference>
<dbReference type="InterPro" id="IPR050576">
    <property type="entry name" value="Cilia_flagella_integrity"/>
</dbReference>
<dbReference type="PROSITE" id="PS51450">
    <property type="entry name" value="LRR"/>
    <property type="match status" value="4"/>
</dbReference>
<dbReference type="SUPFAM" id="SSF52058">
    <property type="entry name" value="L domain-like"/>
    <property type="match status" value="1"/>
</dbReference>
<dbReference type="Proteomes" id="UP000314986">
    <property type="component" value="Unassembled WGS sequence"/>
</dbReference>
<dbReference type="Ensembl" id="ENSCMIT00000032530.1">
    <property type="protein sequence ID" value="ENSCMIP00000032043.1"/>
    <property type="gene ID" value="ENSCMIG00000013654.1"/>
</dbReference>
<feature type="coiled-coil region" evidence="3">
    <location>
        <begin position="1904"/>
        <end position="2072"/>
    </location>
</feature>
<dbReference type="STRING" id="7868.ENSCMIP00000032043"/>
<feature type="region of interest" description="Disordered" evidence="4">
    <location>
        <begin position="1739"/>
        <end position="1759"/>
    </location>
</feature>
<reference evidence="6" key="2">
    <citation type="journal article" date="2007" name="PLoS Biol.">
        <title>Survey sequencing and comparative analysis of the elephant shark (Callorhinchus milii) genome.</title>
        <authorList>
            <person name="Venkatesh B."/>
            <person name="Kirkness E.F."/>
            <person name="Loh Y.H."/>
            <person name="Halpern A.L."/>
            <person name="Lee A.P."/>
            <person name="Johnson J."/>
            <person name="Dandona N."/>
            <person name="Viswanathan L.D."/>
            <person name="Tay A."/>
            <person name="Venter J.C."/>
            <person name="Strausberg R.L."/>
            <person name="Brenner S."/>
        </authorList>
    </citation>
    <scope>NUCLEOTIDE SEQUENCE [LARGE SCALE GENOMIC DNA]</scope>
</reference>
<feature type="coiled-coil region" evidence="3">
    <location>
        <begin position="840"/>
        <end position="964"/>
    </location>
</feature>
<feature type="region of interest" description="Disordered" evidence="4">
    <location>
        <begin position="1154"/>
        <end position="1186"/>
    </location>
</feature>
<dbReference type="InParanoid" id="A0A4W3J1D6"/>
<evidence type="ECO:0000313" key="5">
    <source>
        <dbReference type="Ensembl" id="ENSCMIP00000032043.1"/>
    </source>
</evidence>
<keyword evidence="2" id="KW-0677">Repeat</keyword>
<dbReference type="Pfam" id="PF14580">
    <property type="entry name" value="LRR_9"/>
    <property type="match status" value="1"/>
</dbReference>
<reference evidence="5" key="5">
    <citation type="submission" date="2025-09" db="UniProtKB">
        <authorList>
            <consortium name="Ensembl"/>
        </authorList>
    </citation>
    <scope>IDENTIFICATION</scope>
</reference>
<feature type="compositionally biased region" description="Basic and acidic residues" evidence="4">
    <location>
        <begin position="1206"/>
        <end position="1226"/>
    </location>
</feature>
<accession>A0A4W3J1D6</accession>
<dbReference type="PANTHER" id="PTHR45973">
    <property type="entry name" value="PROTEIN PHOSPHATASE 1 REGULATORY SUBUNIT SDS22-RELATED"/>
    <property type="match status" value="1"/>
</dbReference>
<dbReference type="GeneTree" id="ENSGT00940000155434"/>
<feature type="compositionally biased region" description="Gly residues" evidence="4">
    <location>
        <begin position="2103"/>
        <end position="2115"/>
    </location>
</feature>
<feature type="coiled-coil region" evidence="3">
    <location>
        <begin position="1452"/>
        <end position="1591"/>
    </location>
</feature>
<dbReference type="SMART" id="SM00369">
    <property type="entry name" value="LRR_TYP"/>
    <property type="match status" value="3"/>
</dbReference>
<feature type="coiled-coil region" evidence="3">
    <location>
        <begin position="994"/>
        <end position="1098"/>
    </location>
</feature>
<organism evidence="5 6">
    <name type="scientific">Callorhinchus milii</name>
    <name type="common">Ghost shark</name>
    <dbReference type="NCBI Taxonomy" id="7868"/>
    <lineage>
        <taxon>Eukaryota</taxon>
        <taxon>Metazoa</taxon>
        <taxon>Chordata</taxon>
        <taxon>Craniata</taxon>
        <taxon>Vertebrata</taxon>
        <taxon>Chondrichthyes</taxon>
        <taxon>Holocephali</taxon>
        <taxon>Chimaeriformes</taxon>
        <taxon>Callorhinchidae</taxon>
        <taxon>Callorhinchus</taxon>
    </lineage>
</organism>
<feature type="coiled-coil region" evidence="3">
    <location>
        <begin position="432"/>
        <end position="802"/>
    </location>
</feature>
<feature type="coiled-coil region" evidence="3">
    <location>
        <begin position="1309"/>
        <end position="1403"/>
    </location>
</feature>
<name>A0A4W3J1D6_CALMI</name>
<keyword evidence="6" id="KW-1185">Reference proteome</keyword>
<sequence length="2115" mass="243147">MRKGSPQVLPWKRHLGSLAEGQSCPVSNLTTQSPSPVNRSSTSGAGSPNRARDVSDGSENEAIIAHPTEGGGISRSPGVRYITDNLIRKLSREENFGFVQSLNLCLSKEGGKKFRYIENLEKCEKMQFLNLSNNLIEKIEKLDKQGKLCELNLSYNLIRKIEGLEHMVNLRNLNLAGNNIEQIPAWVGKKLRSLQVLNLKQNNIALLQDATKLKQLKELTSLNLAENPLANLPHYRLYIIYHLRTLERLDGRPVTSQERQEAHKRFHLEELENLERELERKVKEIERLEEEQSKSLEMIRKQEQLNKSLKQEHLQQKNSCKELEKEMETKNELLKQKTAQLALTCQKQYQMEQEMAFYKIDAKFEPTHYFPTESVEMEDVPRESTYIGKAWYKRNLYIQEGHIGDQVQPGKVGKVQFGGNLLAKEEVRAQLHQALDVQLEEKEKKIQKAQEQLTELQRDKDNIQQQVLRTMEELQKLEELAAQKRISEAEKERIRQQLGHKIQLLNQLRQEAGELEDQMESQCREMDKKQREIDDLQRMLDSTDPEDPRHAHLKAQIASKAQQLDVMSKHYKQLEKRLDEVLSRIAKETEDIKDLEEQLTEGQIAANEALKRDLEGIIAGLQEYLESVKGQAKQAREDCGELQREKEELSHRLAQVEQEKNQLEIVAMDAENLRKEMNDLERSLQEQQELNDSLRQAQGNLSEYEAELESQLQARDIEANRLREELERLRKLSQMEQSALQAELEKERQALENASVQAQVAAENEHANRQIVAQLNCLQTDNTLLKEQLHDVQAQMDQMNKTMIRPEDVSARVSELKRKLQGGLREIRPYNQGDTLGRNLNELQEQLHAILDRSELEKAEVFRHQRKLEGEMEALRSKLKKAQEDYKAACERAAEAQMESEKGLNEAKAQRLQSEALELQQQLRNMQKLQILMDQKLQEADEDREKLLAELEDKENKSKMEEARTHQQLLSLDRELNDLKTTVSAADHTAARHLSATKDQLAALQGTVRKLNRNRAQEMLAVERFRAEAARAARDLVKAEAEIDLLQNLVKERERQISDEMQKFDAGENASNAQQLEIDKLNRALTRQRADVKRLQDLLDRIREGNSGEIADLIGEISALRNTLAKQNDHLTSMTDPFNRRGYWYFVPAPPKPSSLLSQSSHTRDSGLGSQYQVPPSPSRGLGSGRGAPAGGYWVYSPIRHASHRTQPERGDGDRGSESDDSDLSRRPFVPPAGSVIYTVLPDGAAVPQGSMVYGPPPTAPANGRPASPGTVIYGPPPTGAQVVYGPPPANFSMPFIPVGVLHCNVPEHRDLESEISRLEDIAANQRCQRREDEERAGEGLDQRRQEAEQLHHDIRRLHRERDQLELHVQEIREEARHRSKRKDRLEDDIDMLMNEFEMEKSLQQHDEIVDEIECVEQTLLKRRAELRDTDRRLTEAEEHLKSTGDKTKDLIQQYEDTREHLIETERDAEELEKRAQETAVKLVEAEQQLRLMKSDLTELEKHKAEQESVLREINKAVFAENSEFQTIFQKKERMSGSLDALEQEMQQARSREEQRLKETEELLLDRESELERLNNQVAAQQEELAVLDRCLGRKQEELHLLQDDINKRKANLSEVLRDGETEVADKQWQIQEVKGLLEDLSAQKGTLNAQISEKKAHLSLSKQEITQTEAKLEIILAQIIKHKTELKHVLEMMELETSELQGLKLQHEHKLDELERTQGELLKEKGKLENMQFASQRHRAEAERQKQVMERDHHESEQLASKLQSLRDSIESLQKEKTRVGESCHLLDDRLSQSKIAVATTEDSHRSALSELQKLQEEINQANVLKLQLTTETAAVKQCLQENKAALKTMTDDLGDSKDRLQQVKQEILNGAKKRDGLLSAQLTLKEDLNHSKRKYQTWVEHGARKEEEMAHLLQRIEEQQQVLLQVKKDVKCEEVKLEQSVAKAKGQLQALEAELSKKRDEMEEVAGKFSSLEERGRTLRQSEEQREAVEEQLAACRQELQEQEQQLEQKSEELACLYREMEMSTDRLRHLEGQLHSERKSAEKRVSVLKEELKAQRAQLERALNVSSAQCCNNNTLHLHSAFHVVRTSPQTLDSHQSWGLGSGRWAGGQGEG</sequence>
<keyword evidence="1" id="KW-0433">Leucine-rich repeat</keyword>
<protein>
    <submittedName>
        <fullName evidence="5">Centriolin</fullName>
    </submittedName>
</protein>
<evidence type="ECO:0000256" key="3">
    <source>
        <dbReference type="SAM" id="Coils"/>
    </source>
</evidence>
<evidence type="ECO:0000256" key="4">
    <source>
        <dbReference type="SAM" id="MobiDB-lite"/>
    </source>
</evidence>
<dbReference type="InterPro" id="IPR001611">
    <property type="entry name" value="Leu-rich_rpt"/>
</dbReference>
<dbReference type="Gene3D" id="1.20.120.330">
    <property type="entry name" value="Nucleotidyltransferases domain 2"/>
    <property type="match status" value="1"/>
</dbReference>
<evidence type="ECO:0000256" key="2">
    <source>
        <dbReference type="ARBA" id="ARBA00022737"/>
    </source>
</evidence>
<feature type="region of interest" description="Disordered" evidence="4">
    <location>
        <begin position="1204"/>
        <end position="1229"/>
    </location>
</feature>
<feature type="region of interest" description="Disordered" evidence="4">
    <location>
        <begin position="2095"/>
        <end position="2115"/>
    </location>
</feature>
<dbReference type="InterPro" id="IPR003591">
    <property type="entry name" value="Leu-rich_rpt_typical-subtyp"/>
</dbReference>
<reference evidence="6" key="1">
    <citation type="journal article" date="2006" name="Science">
        <title>Ancient noncoding elements conserved in the human genome.</title>
        <authorList>
            <person name="Venkatesh B."/>
            <person name="Kirkness E.F."/>
            <person name="Loh Y.H."/>
            <person name="Halpern A.L."/>
            <person name="Lee A.P."/>
            <person name="Johnson J."/>
            <person name="Dandona N."/>
            <person name="Viswanathan L.D."/>
            <person name="Tay A."/>
            <person name="Venter J.C."/>
            <person name="Strausberg R.L."/>
            <person name="Brenner S."/>
        </authorList>
    </citation>
    <scope>NUCLEOTIDE SEQUENCE [LARGE SCALE GENOMIC DNA]</scope>
</reference>
<dbReference type="PANTHER" id="PTHR45973:SF36">
    <property type="entry name" value="CENTRIOLIN"/>
    <property type="match status" value="1"/>
</dbReference>
<proteinExistence type="predicted"/>
<feature type="coiled-coil region" evidence="3">
    <location>
        <begin position="257"/>
        <end position="340"/>
    </location>
</feature>